<dbReference type="Proteomes" id="UP000645828">
    <property type="component" value="Unassembled WGS sequence"/>
</dbReference>
<dbReference type="EMBL" id="CAJHUB010000680">
    <property type="protein sequence ID" value="CAD7678072.1"/>
    <property type="molecule type" value="Genomic_DNA"/>
</dbReference>
<proteinExistence type="predicted"/>
<protein>
    <submittedName>
        <fullName evidence="1">(raccoon dog) hypothetical protein</fullName>
    </submittedName>
</protein>
<dbReference type="AlphaFoldDB" id="A0A811YUR1"/>
<keyword evidence="2" id="KW-1185">Reference proteome</keyword>
<comment type="caution">
    <text evidence="1">The sequence shown here is derived from an EMBL/GenBank/DDBJ whole genome shotgun (WGS) entry which is preliminary data.</text>
</comment>
<gene>
    <name evidence="1" type="ORF">NYPRO_LOCUS10870</name>
</gene>
<sequence>MLYLGCSLRFYPAPLCMEMPKKASPERPLPPLGPGVVDPKGVLPWPSMPYNKTLLMFESCPYLSKVWELWKSEKLRDLLRITLCRMAARTQVL</sequence>
<evidence type="ECO:0000313" key="1">
    <source>
        <dbReference type="EMBL" id="CAD7678072.1"/>
    </source>
</evidence>
<name>A0A811YUR1_NYCPR</name>
<evidence type="ECO:0000313" key="2">
    <source>
        <dbReference type="Proteomes" id="UP000645828"/>
    </source>
</evidence>
<organism evidence="1 2">
    <name type="scientific">Nyctereutes procyonoides</name>
    <name type="common">Raccoon dog</name>
    <name type="synonym">Canis procyonoides</name>
    <dbReference type="NCBI Taxonomy" id="34880"/>
    <lineage>
        <taxon>Eukaryota</taxon>
        <taxon>Metazoa</taxon>
        <taxon>Chordata</taxon>
        <taxon>Craniata</taxon>
        <taxon>Vertebrata</taxon>
        <taxon>Euteleostomi</taxon>
        <taxon>Mammalia</taxon>
        <taxon>Eutheria</taxon>
        <taxon>Laurasiatheria</taxon>
        <taxon>Carnivora</taxon>
        <taxon>Caniformia</taxon>
        <taxon>Canidae</taxon>
        <taxon>Nyctereutes</taxon>
    </lineage>
</organism>
<accession>A0A811YUR1</accession>
<reference evidence="1" key="1">
    <citation type="submission" date="2020-12" db="EMBL/GenBank/DDBJ databases">
        <authorList>
            <consortium name="Molecular Ecology Group"/>
        </authorList>
    </citation>
    <scope>NUCLEOTIDE SEQUENCE</scope>
    <source>
        <strain evidence="1">TBG_1078</strain>
    </source>
</reference>